<evidence type="ECO:0000313" key="3">
    <source>
        <dbReference type="Proteomes" id="UP000183371"/>
    </source>
</evidence>
<evidence type="ECO:0000259" key="1">
    <source>
        <dbReference type="Pfam" id="PF13020"/>
    </source>
</evidence>
<organism evidence="2 3">
    <name type="scientific">Pseudovibrio denitrificans</name>
    <dbReference type="NCBI Taxonomy" id="258256"/>
    <lineage>
        <taxon>Bacteria</taxon>
        <taxon>Pseudomonadati</taxon>
        <taxon>Pseudomonadota</taxon>
        <taxon>Alphaproteobacteria</taxon>
        <taxon>Hyphomicrobiales</taxon>
        <taxon>Stappiaceae</taxon>
        <taxon>Pseudovibrio</taxon>
    </lineage>
</organism>
<dbReference type="RefSeq" id="WP_054784560.1">
    <property type="nucleotide sequence ID" value="NZ_FPBD01000003.1"/>
</dbReference>
<name>A0A1I7ATK3_9HYPH</name>
<protein>
    <recommendedName>
        <fullName evidence="1">Protein NO VEIN C-terminal domain-containing protein</fullName>
    </recommendedName>
</protein>
<dbReference type="InterPro" id="IPR024975">
    <property type="entry name" value="NOV_C"/>
</dbReference>
<dbReference type="AlphaFoldDB" id="A0A1I7ATK3"/>
<reference evidence="3" key="1">
    <citation type="submission" date="2016-10" db="EMBL/GenBank/DDBJ databases">
        <authorList>
            <person name="Varghese N."/>
            <person name="Submissions S."/>
        </authorList>
    </citation>
    <scope>NUCLEOTIDE SEQUENCE [LARGE SCALE GENOMIC DNA]</scope>
    <source>
        <strain evidence="3">DSM 17465</strain>
    </source>
</reference>
<evidence type="ECO:0000313" key="2">
    <source>
        <dbReference type="EMBL" id="SFT78242.1"/>
    </source>
</evidence>
<dbReference type="Pfam" id="PF13020">
    <property type="entry name" value="NOV_C"/>
    <property type="match status" value="1"/>
</dbReference>
<dbReference type="Proteomes" id="UP000183371">
    <property type="component" value="Unassembled WGS sequence"/>
</dbReference>
<keyword evidence="3" id="KW-1185">Reference proteome</keyword>
<sequence length="276" mass="31821">MGANDWTDEENDLLVADYFEMLKLELQGQSFNKAARRRELALSIPRSEKSIEFKQQNVSAVLDARKHPWVKGLRPAKNYQRSLENAVQRHFDGREQDSLQELPKTRLELDEEGEGYIAPPPSQAATIELTKPRSAVRRAQKLDYAERDANNRELGQQGEAYVFQLEKQRLEAAERPDLAEKVRWVSQEEGDGLGYDIRSYELDGSERLIEVKTTNGNRETPFYLSENELRFSKDVPERFVLVRVYNFSEGPLFFELRSPLEQGVSLKPAIYKAVPK</sequence>
<proteinExistence type="predicted"/>
<dbReference type="EMBL" id="FPBD01000003">
    <property type="protein sequence ID" value="SFT78242.1"/>
    <property type="molecule type" value="Genomic_DNA"/>
</dbReference>
<accession>A0A1I7ATK3</accession>
<gene>
    <name evidence="2" type="ORF">SAMN05444141_103350</name>
</gene>
<feature type="domain" description="Protein NO VEIN C-terminal" evidence="1">
    <location>
        <begin position="158"/>
        <end position="253"/>
    </location>
</feature>